<comment type="caution">
    <text evidence="1">The sequence shown here is derived from an EMBL/GenBank/DDBJ whole genome shotgun (WGS) entry which is preliminary data.</text>
</comment>
<evidence type="ECO:0000313" key="1">
    <source>
        <dbReference type="EMBL" id="PKA68793.1"/>
    </source>
</evidence>
<name>A0ABX4PVD2_9PSED</name>
<organism evidence="1 2">
    <name type="scientific">Pseudomonas baetica</name>
    <dbReference type="NCBI Taxonomy" id="674054"/>
    <lineage>
        <taxon>Bacteria</taxon>
        <taxon>Pseudomonadati</taxon>
        <taxon>Pseudomonadota</taxon>
        <taxon>Gammaproteobacteria</taxon>
        <taxon>Pseudomonadales</taxon>
        <taxon>Pseudomonadaceae</taxon>
        <taxon>Pseudomonas</taxon>
    </lineage>
</organism>
<keyword evidence="2" id="KW-1185">Reference proteome</keyword>
<dbReference type="Proteomes" id="UP000232455">
    <property type="component" value="Unassembled WGS sequence"/>
</dbReference>
<gene>
    <name evidence="1" type="ORF">ATI02_1589</name>
</gene>
<dbReference type="EMBL" id="PHHE01000001">
    <property type="protein sequence ID" value="PKA68793.1"/>
    <property type="molecule type" value="Genomic_DNA"/>
</dbReference>
<proteinExistence type="predicted"/>
<evidence type="ECO:0000313" key="2">
    <source>
        <dbReference type="Proteomes" id="UP000232455"/>
    </source>
</evidence>
<accession>A0ABX4PVD2</accession>
<protein>
    <submittedName>
        <fullName evidence="1">Uncharacterized protein</fullName>
    </submittedName>
</protein>
<sequence>MPAMTACQPTNIYRLYSIPVGAWLASDDGLPATQALAGILDPIVGASLLAKATCQPTNF</sequence>
<reference evidence="1 2" key="1">
    <citation type="submission" date="2017-11" db="EMBL/GenBank/DDBJ databases">
        <title>Genome sequencing of a diverse group of Pseudomonas species.</title>
        <authorList>
            <person name="Loper J."/>
        </authorList>
    </citation>
    <scope>NUCLEOTIDE SEQUENCE [LARGE SCALE GENOMIC DNA]</scope>
    <source>
        <strain evidence="1 2">LMG 25716</strain>
    </source>
</reference>